<keyword evidence="3" id="KW-1185">Reference proteome</keyword>
<reference evidence="2 3" key="1">
    <citation type="submission" date="2017-06" db="EMBL/GenBank/DDBJ databases">
        <authorList>
            <person name="Varghese N."/>
            <person name="Submissions S."/>
        </authorList>
    </citation>
    <scope>NUCLEOTIDE SEQUENCE [LARGE SCALE GENOMIC DNA]</scope>
    <source>
        <strain evidence="2 3">DSM 26989</strain>
    </source>
</reference>
<evidence type="ECO:0000313" key="2">
    <source>
        <dbReference type="EMBL" id="SNS20141.1"/>
    </source>
</evidence>
<sequence>AFTFIVGEQGCSSHIRWVRTDGRICRKRTIRPSLHRTDRHDSAAHREQQPANGQTGGGSKPKGVVGKSRRKAPEAVSYRAKVQRQPICPDKVESCGWREESPPQDFSFSRRYYNSQYPCGRIHLSQPCRAGLP</sequence>
<accession>A0AA94LMJ6</accession>
<feature type="compositionally biased region" description="Basic and acidic residues" evidence="1">
    <location>
        <begin position="35"/>
        <end position="48"/>
    </location>
</feature>
<comment type="caution">
    <text evidence="2">The sequence shown here is derived from an EMBL/GenBank/DDBJ whole genome shotgun (WGS) entry which is preliminary data.</text>
</comment>
<feature type="region of interest" description="Disordered" evidence="1">
    <location>
        <begin position="30"/>
        <end position="80"/>
    </location>
</feature>
<name>A0AA94LMJ6_9BACT</name>
<proteinExistence type="predicted"/>
<dbReference type="Proteomes" id="UP000198427">
    <property type="component" value="Unassembled WGS sequence"/>
</dbReference>
<dbReference type="EMBL" id="FZNZ01000070">
    <property type="protein sequence ID" value="SNS20141.1"/>
    <property type="molecule type" value="Genomic_DNA"/>
</dbReference>
<gene>
    <name evidence="2" type="ORF">SAMN06265364_1709</name>
</gene>
<evidence type="ECO:0000256" key="1">
    <source>
        <dbReference type="SAM" id="MobiDB-lite"/>
    </source>
</evidence>
<protein>
    <submittedName>
        <fullName evidence="2">Uncharacterized protein</fullName>
    </submittedName>
</protein>
<feature type="non-terminal residue" evidence="2">
    <location>
        <position position="1"/>
    </location>
</feature>
<organism evidence="2 3">
    <name type="scientific">Prevotella jejuni</name>
    <dbReference type="NCBI Taxonomy" id="1177574"/>
    <lineage>
        <taxon>Bacteria</taxon>
        <taxon>Pseudomonadati</taxon>
        <taxon>Bacteroidota</taxon>
        <taxon>Bacteroidia</taxon>
        <taxon>Bacteroidales</taxon>
        <taxon>Prevotellaceae</taxon>
        <taxon>Prevotella</taxon>
    </lineage>
</organism>
<dbReference type="AlphaFoldDB" id="A0AA94LMJ6"/>
<evidence type="ECO:0000313" key="3">
    <source>
        <dbReference type="Proteomes" id="UP000198427"/>
    </source>
</evidence>